<dbReference type="Proteomes" id="UP000245119">
    <property type="component" value="Linkage Group LG14"/>
</dbReference>
<dbReference type="AlphaFoldDB" id="A0A2T7NBP5"/>
<organism evidence="1 2">
    <name type="scientific">Pomacea canaliculata</name>
    <name type="common">Golden apple snail</name>
    <dbReference type="NCBI Taxonomy" id="400727"/>
    <lineage>
        <taxon>Eukaryota</taxon>
        <taxon>Metazoa</taxon>
        <taxon>Spiralia</taxon>
        <taxon>Lophotrochozoa</taxon>
        <taxon>Mollusca</taxon>
        <taxon>Gastropoda</taxon>
        <taxon>Caenogastropoda</taxon>
        <taxon>Architaenioglossa</taxon>
        <taxon>Ampullarioidea</taxon>
        <taxon>Ampullariidae</taxon>
        <taxon>Pomacea</taxon>
    </lineage>
</organism>
<reference evidence="1 2" key="1">
    <citation type="submission" date="2018-04" db="EMBL/GenBank/DDBJ databases">
        <title>The genome of golden apple snail Pomacea canaliculata provides insight into stress tolerance and invasive adaptation.</title>
        <authorList>
            <person name="Liu C."/>
            <person name="Liu B."/>
            <person name="Ren Y."/>
            <person name="Zhang Y."/>
            <person name="Wang H."/>
            <person name="Li S."/>
            <person name="Jiang F."/>
            <person name="Yin L."/>
            <person name="Zhang G."/>
            <person name="Qian W."/>
            <person name="Fan W."/>
        </authorList>
    </citation>
    <scope>NUCLEOTIDE SEQUENCE [LARGE SCALE GENOMIC DNA]</scope>
    <source>
        <strain evidence="1">SZHN2017</strain>
        <tissue evidence="1">Muscle</tissue>
    </source>
</reference>
<evidence type="ECO:0000313" key="2">
    <source>
        <dbReference type="Proteomes" id="UP000245119"/>
    </source>
</evidence>
<protein>
    <submittedName>
        <fullName evidence="1">Uncharacterized protein</fullName>
    </submittedName>
</protein>
<gene>
    <name evidence="1" type="ORF">C0Q70_21144</name>
</gene>
<sequence>MTRPQQQLPPSHIPSSICIPYPSVLHGTRLKGDHPINDRVPRTVTVCKCMGARLARAGNEGRDEVVGQ</sequence>
<name>A0A2T7NBP5_POMCA</name>
<keyword evidence="2" id="KW-1185">Reference proteome</keyword>
<evidence type="ECO:0000313" key="1">
    <source>
        <dbReference type="EMBL" id="PVD18594.1"/>
    </source>
</evidence>
<accession>A0A2T7NBP5</accession>
<comment type="caution">
    <text evidence="1">The sequence shown here is derived from an EMBL/GenBank/DDBJ whole genome shotgun (WGS) entry which is preliminary data.</text>
</comment>
<proteinExistence type="predicted"/>
<dbReference type="EMBL" id="PZQS01000014">
    <property type="protein sequence ID" value="PVD18594.1"/>
    <property type="molecule type" value="Genomic_DNA"/>
</dbReference>